<dbReference type="EMBL" id="AVOT02057592">
    <property type="protein sequence ID" value="MBW0551664.1"/>
    <property type="molecule type" value="Genomic_DNA"/>
</dbReference>
<protein>
    <submittedName>
        <fullName evidence="2">Uncharacterized protein</fullName>
    </submittedName>
</protein>
<dbReference type="AlphaFoldDB" id="A0A9Q3IXG7"/>
<gene>
    <name evidence="2" type="ORF">O181_091379</name>
</gene>
<reference evidence="2" key="1">
    <citation type="submission" date="2021-03" db="EMBL/GenBank/DDBJ databases">
        <title>Draft genome sequence of rust myrtle Austropuccinia psidii MF-1, a brazilian biotype.</title>
        <authorList>
            <person name="Quecine M.C."/>
            <person name="Pachon D.M.R."/>
            <person name="Bonatelli M.L."/>
            <person name="Correr F.H."/>
            <person name="Franceschini L.M."/>
            <person name="Leite T.F."/>
            <person name="Margarido G.R.A."/>
            <person name="Almeida C.A."/>
            <person name="Ferrarezi J.A."/>
            <person name="Labate C.A."/>
        </authorList>
    </citation>
    <scope>NUCLEOTIDE SEQUENCE</scope>
    <source>
        <strain evidence="2">MF-1</strain>
    </source>
</reference>
<proteinExistence type="predicted"/>
<dbReference type="Proteomes" id="UP000765509">
    <property type="component" value="Unassembled WGS sequence"/>
</dbReference>
<evidence type="ECO:0000256" key="1">
    <source>
        <dbReference type="SAM" id="MobiDB-lite"/>
    </source>
</evidence>
<name>A0A9Q3IXG7_9BASI</name>
<feature type="compositionally biased region" description="Polar residues" evidence="1">
    <location>
        <begin position="62"/>
        <end position="72"/>
    </location>
</feature>
<sequence>MLSQIHQRVKNCWHILNKFLKEEGIVRYSNGWNTLSSKHQIKKINKYHAKKKEESKEEAPVASTSKPQSNKLPQEGKKDKINGRRKPYSRSYKIPKIQKYAMDCQGESMI</sequence>
<accession>A0A9Q3IXG7</accession>
<evidence type="ECO:0000313" key="2">
    <source>
        <dbReference type="EMBL" id="MBW0551664.1"/>
    </source>
</evidence>
<keyword evidence="3" id="KW-1185">Reference proteome</keyword>
<evidence type="ECO:0000313" key="3">
    <source>
        <dbReference type="Proteomes" id="UP000765509"/>
    </source>
</evidence>
<comment type="caution">
    <text evidence="2">The sequence shown here is derived from an EMBL/GenBank/DDBJ whole genome shotgun (WGS) entry which is preliminary data.</text>
</comment>
<organism evidence="2 3">
    <name type="scientific">Austropuccinia psidii MF-1</name>
    <dbReference type="NCBI Taxonomy" id="1389203"/>
    <lineage>
        <taxon>Eukaryota</taxon>
        <taxon>Fungi</taxon>
        <taxon>Dikarya</taxon>
        <taxon>Basidiomycota</taxon>
        <taxon>Pucciniomycotina</taxon>
        <taxon>Pucciniomycetes</taxon>
        <taxon>Pucciniales</taxon>
        <taxon>Sphaerophragmiaceae</taxon>
        <taxon>Austropuccinia</taxon>
    </lineage>
</organism>
<feature type="region of interest" description="Disordered" evidence="1">
    <location>
        <begin position="46"/>
        <end position="92"/>
    </location>
</feature>